<dbReference type="EMBL" id="BMAO01027864">
    <property type="protein sequence ID" value="GFR20172.1"/>
    <property type="molecule type" value="Genomic_DNA"/>
</dbReference>
<proteinExistence type="predicted"/>
<comment type="caution">
    <text evidence="1">The sequence shown here is derived from an EMBL/GenBank/DDBJ whole genome shotgun (WGS) entry which is preliminary data.</text>
</comment>
<sequence length="92" mass="10223">MVITIGPSPRNSLLIHSSLLIQSFAISLSIATEVEGFLWDFATIIKFRLTGFVLERSKGTHDSYLGEEFRISKEGNLSAVLLSAPFESFFLI</sequence>
<dbReference type="AlphaFoldDB" id="A0A8X6LTK6"/>
<keyword evidence="2" id="KW-1185">Reference proteome</keyword>
<organism evidence="1 2">
    <name type="scientific">Trichonephila clavata</name>
    <name type="common">Joro spider</name>
    <name type="synonym">Nephila clavata</name>
    <dbReference type="NCBI Taxonomy" id="2740835"/>
    <lineage>
        <taxon>Eukaryota</taxon>
        <taxon>Metazoa</taxon>
        <taxon>Ecdysozoa</taxon>
        <taxon>Arthropoda</taxon>
        <taxon>Chelicerata</taxon>
        <taxon>Arachnida</taxon>
        <taxon>Araneae</taxon>
        <taxon>Araneomorphae</taxon>
        <taxon>Entelegynae</taxon>
        <taxon>Araneoidea</taxon>
        <taxon>Nephilidae</taxon>
        <taxon>Trichonephila</taxon>
    </lineage>
</organism>
<name>A0A8X6LTK6_TRICU</name>
<evidence type="ECO:0000313" key="2">
    <source>
        <dbReference type="Proteomes" id="UP000887116"/>
    </source>
</evidence>
<accession>A0A8X6LTK6</accession>
<protein>
    <submittedName>
        <fullName evidence="1">Uncharacterized protein</fullName>
    </submittedName>
</protein>
<gene>
    <name evidence="1" type="ORF">TNCT_626771</name>
</gene>
<dbReference type="Proteomes" id="UP000887116">
    <property type="component" value="Unassembled WGS sequence"/>
</dbReference>
<reference evidence="1" key="1">
    <citation type="submission" date="2020-07" db="EMBL/GenBank/DDBJ databases">
        <title>Multicomponent nature underlies the extraordinary mechanical properties of spider dragline silk.</title>
        <authorList>
            <person name="Kono N."/>
            <person name="Nakamura H."/>
            <person name="Mori M."/>
            <person name="Yoshida Y."/>
            <person name="Ohtoshi R."/>
            <person name="Malay A.D."/>
            <person name="Moran D.A.P."/>
            <person name="Tomita M."/>
            <person name="Numata K."/>
            <person name="Arakawa K."/>
        </authorList>
    </citation>
    <scope>NUCLEOTIDE SEQUENCE</scope>
</reference>
<evidence type="ECO:0000313" key="1">
    <source>
        <dbReference type="EMBL" id="GFR20172.1"/>
    </source>
</evidence>